<dbReference type="OrthoDB" id="10417408at2759"/>
<accession>A0A553HME7</accession>
<evidence type="ECO:0000256" key="1">
    <source>
        <dbReference type="SAM" id="MobiDB-lite"/>
    </source>
</evidence>
<reference evidence="3" key="1">
    <citation type="submission" date="2019-06" db="EMBL/GenBank/DDBJ databases">
        <title>Draft genome sequence of the griseofulvin-producing fungus Xylaria cubensis strain G536.</title>
        <authorList>
            <person name="Mead M.E."/>
            <person name="Raja H.A."/>
            <person name="Steenwyk J.L."/>
            <person name="Knowles S.L."/>
            <person name="Oberlies N.H."/>
            <person name="Rokas A."/>
        </authorList>
    </citation>
    <scope>NUCLEOTIDE SEQUENCE [LARGE SCALE GENOMIC DNA]</scope>
    <source>
        <strain evidence="3">G536</strain>
    </source>
</reference>
<feature type="compositionally biased region" description="Polar residues" evidence="1">
    <location>
        <begin position="1"/>
        <end position="20"/>
    </location>
</feature>
<evidence type="ECO:0000313" key="2">
    <source>
        <dbReference type="EMBL" id="TRX89135.1"/>
    </source>
</evidence>
<proteinExistence type="predicted"/>
<dbReference type="Proteomes" id="UP000319160">
    <property type="component" value="Unassembled WGS sequence"/>
</dbReference>
<dbReference type="AlphaFoldDB" id="A0A553HME7"/>
<evidence type="ECO:0000313" key="3">
    <source>
        <dbReference type="Proteomes" id="UP000319160"/>
    </source>
</evidence>
<feature type="region of interest" description="Disordered" evidence="1">
    <location>
        <begin position="106"/>
        <end position="125"/>
    </location>
</feature>
<feature type="compositionally biased region" description="Polar residues" evidence="1">
    <location>
        <begin position="106"/>
        <end position="122"/>
    </location>
</feature>
<protein>
    <submittedName>
        <fullName evidence="2">Uncharacterized protein</fullName>
    </submittedName>
</protein>
<organism evidence="2 3">
    <name type="scientific">Xylaria flabelliformis</name>
    <dbReference type="NCBI Taxonomy" id="2512241"/>
    <lineage>
        <taxon>Eukaryota</taxon>
        <taxon>Fungi</taxon>
        <taxon>Dikarya</taxon>
        <taxon>Ascomycota</taxon>
        <taxon>Pezizomycotina</taxon>
        <taxon>Sordariomycetes</taxon>
        <taxon>Xylariomycetidae</taxon>
        <taxon>Xylariales</taxon>
        <taxon>Xylariaceae</taxon>
        <taxon>Xylaria</taxon>
    </lineage>
</organism>
<comment type="caution">
    <text evidence="2">The sequence shown here is derived from an EMBL/GenBank/DDBJ whole genome shotgun (WGS) entry which is preliminary data.</text>
</comment>
<feature type="compositionally biased region" description="Basic and acidic residues" evidence="1">
    <location>
        <begin position="21"/>
        <end position="51"/>
    </location>
</feature>
<keyword evidence="3" id="KW-1185">Reference proteome</keyword>
<dbReference type="EMBL" id="VFLP01000072">
    <property type="protein sequence ID" value="TRX89135.1"/>
    <property type="molecule type" value="Genomic_DNA"/>
</dbReference>
<feature type="region of interest" description="Disordered" evidence="1">
    <location>
        <begin position="1"/>
        <end position="51"/>
    </location>
</feature>
<name>A0A553HME7_9PEZI</name>
<sequence>MSSENDTTPSDVESKPAQQPTRKEDSTTKKPRKNDSRGPVDDSHCIQHRDQEWNIDKTSWKSWCHIHRDSLSLQAVAHYSSKIATMKTTQGIRKYKDLLPQNTRTLSETTSIETEPSLTLNGDTGGQIAKATNVERQRVRINRGKKRAIAM</sequence>
<gene>
    <name evidence="2" type="ORF">FHL15_009948</name>
</gene>